<comment type="caution">
    <text evidence="2">The sequence shown here is derived from an EMBL/GenBank/DDBJ whole genome shotgun (WGS) entry which is preliminary data.</text>
</comment>
<feature type="compositionally biased region" description="Basic residues" evidence="1">
    <location>
        <begin position="99"/>
        <end position="112"/>
    </location>
</feature>
<feature type="region of interest" description="Disordered" evidence="1">
    <location>
        <begin position="76"/>
        <end position="172"/>
    </location>
</feature>
<dbReference type="EMBL" id="JBBPHU010000002">
    <property type="protein sequence ID" value="KAK7522520.1"/>
    <property type="molecule type" value="Genomic_DNA"/>
</dbReference>
<accession>A0ABR1KXZ2</accession>
<organism evidence="2 3">
    <name type="scientific">Phyllosticta citriasiana</name>
    <dbReference type="NCBI Taxonomy" id="595635"/>
    <lineage>
        <taxon>Eukaryota</taxon>
        <taxon>Fungi</taxon>
        <taxon>Dikarya</taxon>
        <taxon>Ascomycota</taxon>
        <taxon>Pezizomycotina</taxon>
        <taxon>Dothideomycetes</taxon>
        <taxon>Dothideomycetes incertae sedis</taxon>
        <taxon>Botryosphaeriales</taxon>
        <taxon>Phyllostictaceae</taxon>
        <taxon>Phyllosticta</taxon>
    </lineage>
</organism>
<name>A0ABR1KXZ2_9PEZI</name>
<sequence>MTDSTTILAPLLPTPQLHLLHEQIYSLPACYAMQRYTRPTLLDCLALACLSACRISRQPASQPAAESDNVLRFSYRDDAQKRSRVKRMPTADMAEAKTHPAKPGKRARRREARQRAALHCTAPRCGTASGSGEAGSNERLGKESDGRRRARGSAEQQVASQQGSRQYCKPKQMGTRIENAKWEWNVAMTGEAGSEGEGMERKRGGIRGFATQKSGYRRIYLPVYLPHGKPKTWGLGE</sequence>
<keyword evidence="3" id="KW-1185">Reference proteome</keyword>
<proteinExistence type="predicted"/>
<evidence type="ECO:0000313" key="3">
    <source>
        <dbReference type="Proteomes" id="UP001363622"/>
    </source>
</evidence>
<evidence type="ECO:0000256" key="1">
    <source>
        <dbReference type="SAM" id="MobiDB-lite"/>
    </source>
</evidence>
<dbReference type="Proteomes" id="UP001363622">
    <property type="component" value="Unassembled WGS sequence"/>
</dbReference>
<reference evidence="2 3" key="1">
    <citation type="submission" date="2024-04" db="EMBL/GenBank/DDBJ databases">
        <title>Phyllosticta paracitricarpa is synonymous to the EU quarantine fungus P. citricarpa based on phylogenomic analyses.</title>
        <authorList>
            <consortium name="Lawrence Berkeley National Laboratory"/>
            <person name="Van Ingen-Buijs V.A."/>
            <person name="Van Westerhoven A.C."/>
            <person name="Haridas S."/>
            <person name="Skiadas P."/>
            <person name="Martin F."/>
            <person name="Groenewald J.Z."/>
            <person name="Crous P.W."/>
            <person name="Seidl M.F."/>
        </authorList>
    </citation>
    <scope>NUCLEOTIDE SEQUENCE [LARGE SCALE GENOMIC DNA]</scope>
    <source>
        <strain evidence="2 3">CBS 123371</strain>
    </source>
</reference>
<gene>
    <name evidence="2" type="ORF">IWZ03DRAFT_120945</name>
</gene>
<evidence type="ECO:0000313" key="2">
    <source>
        <dbReference type="EMBL" id="KAK7522520.1"/>
    </source>
</evidence>
<feature type="compositionally biased region" description="Polar residues" evidence="1">
    <location>
        <begin position="154"/>
        <end position="165"/>
    </location>
</feature>
<protein>
    <submittedName>
        <fullName evidence="2">Uncharacterized protein</fullName>
    </submittedName>
</protein>